<protein>
    <submittedName>
        <fullName evidence="2">Uncharacterized protein</fullName>
    </submittedName>
</protein>
<dbReference type="EMBL" id="CAJNNW010010059">
    <property type="protein sequence ID" value="CAE8651675.1"/>
    <property type="molecule type" value="Genomic_DNA"/>
</dbReference>
<feature type="non-terminal residue" evidence="2">
    <location>
        <position position="183"/>
    </location>
</feature>
<evidence type="ECO:0000313" key="2">
    <source>
        <dbReference type="EMBL" id="CAE8651675.1"/>
    </source>
</evidence>
<gene>
    <name evidence="2" type="ORF">PGLA2088_LOCUS9171</name>
</gene>
<organism evidence="2 3">
    <name type="scientific">Polarella glacialis</name>
    <name type="common">Dinoflagellate</name>
    <dbReference type="NCBI Taxonomy" id="89957"/>
    <lineage>
        <taxon>Eukaryota</taxon>
        <taxon>Sar</taxon>
        <taxon>Alveolata</taxon>
        <taxon>Dinophyceae</taxon>
        <taxon>Suessiales</taxon>
        <taxon>Suessiaceae</taxon>
        <taxon>Polarella</taxon>
    </lineage>
</organism>
<sequence>HRSAPSTPQYADLAPAPDPHPLGKSRAEIVRNHWVPTIPGYGGYVPAKHAENICGGGIMHTCKMAGRAIAERAPMNFEPLPAVTQQDDVQRARLAEYYHSGHRAERSEVHVKLATELREHCSKSIPGYMGYIPRVKSDSIYGARPKDINRIAADLMEDRIFNPENHGHTSCAPQAPGPRQLRA</sequence>
<feature type="region of interest" description="Disordered" evidence="1">
    <location>
        <begin position="163"/>
        <end position="183"/>
    </location>
</feature>
<feature type="region of interest" description="Disordered" evidence="1">
    <location>
        <begin position="1"/>
        <end position="23"/>
    </location>
</feature>
<name>A0A813IJU7_POLGL</name>
<proteinExistence type="predicted"/>
<evidence type="ECO:0000256" key="1">
    <source>
        <dbReference type="SAM" id="MobiDB-lite"/>
    </source>
</evidence>
<reference evidence="2" key="1">
    <citation type="submission" date="2021-02" db="EMBL/GenBank/DDBJ databases">
        <authorList>
            <person name="Dougan E. K."/>
            <person name="Rhodes N."/>
            <person name="Thang M."/>
            <person name="Chan C."/>
        </authorList>
    </citation>
    <scope>NUCLEOTIDE SEQUENCE</scope>
</reference>
<comment type="caution">
    <text evidence="2">The sequence shown here is derived from an EMBL/GenBank/DDBJ whole genome shotgun (WGS) entry which is preliminary data.</text>
</comment>
<dbReference type="Proteomes" id="UP000626109">
    <property type="component" value="Unassembled WGS sequence"/>
</dbReference>
<evidence type="ECO:0000313" key="3">
    <source>
        <dbReference type="Proteomes" id="UP000626109"/>
    </source>
</evidence>
<dbReference type="AlphaFoldDB" id="A0A813IJU7"/>
<accession>A0A813IJU7</accession>